<evidence type="ECO:0000256" key="8">
    <source>
        <dbReference type="PROSITE-ProRule" id="PRU00282"/>
    </source>
</evidence>
<evidence type="ECO:0000256" key="9">
    <source>
        <dbReference type="RuleBase" id="RU000488"/>
    </source>
</evidence>
<evidence type="ECO:0008006" key="11">
    <source>
        <dbReference type="Google" id="ProtNLM"/>
    </source>
</evidence>
<protein>
    <recommendedName>
        <fullName evidence="11">Mitochondrial dicarboxylate carrier</fullName>
    </recommendedName>
</protein>
<keyword evidence="3 9" id="KW-0813">Transport</keyword>
<organism evidence="10">
    <name type="scientific">Timema poppense</name>
    <name type="common">Walking stick</name>
    <dbReference type="NCBI Taxonomy" id="170557"/>
    <lineage>
        <taxon>Eukaryota</taxon>
        <taxon>Metazoa</taxon>
        <taxon>Ecdysozoa</taxon>
        <taxon>Arthropoda</taxon>
        <taxon>Hexapoda</taxon>
        <taxon>Insecta</taxon>
        <taxon>Pterygota</taxon>
        <taxon>Neoptera</taxon>
        <taxon>Polyneoptera</taxon>
        <taxon>Phasmatodea</taxon>
        <taxon>Timematodea</taxon>
        <taxon>Timematoidea</taxon>
        <taxon>Timematidae</taxon>
        <taxon>Timema</taxon>
    </lineage>
</organism>
<dbReference type="PROSITE" id="PS50920">
    <property type="entry name" value="SOLCAR"/>
    <property type="match status" value="3"/>
</dbReference>
<evidence type="ECO:0000256" key="6">
    <source>
        <dbReference type="ARBA" id="ARBA00022989"/>
    </source>
</evidence>
<feature type="repeat" description="Solcar" evidence="8">
    <location>
        <begin position="220"/>
        <end position="307"/>
    </location>
</feature>
<keyword evidence="5" id="KW-0677">Repeat</keyword>
<dbReference type="InterPro" id="IPR018108">
    <property type="entry name" value="MCP_transmembrane"/>
</dbReference>
<name>A0A7R9DBB9_TIMPO</name>
<evidence type="ECO:0000256" key="7">
    <source>
        <dbReference type="ARBA" id="ARBA00023136"/>
    </source>
</evidence>
<dbReference type="Pfam" id="PF00153">
    <property type="entry name" value="Mito_carr"/>
    <property type="match status" value="3"/>
</dbReference>
<accession>A0A7R9DBB9</accession>
<proteinExistence type="inferred from homology"/>
<evidence type="ECO:0000256" key="4">
    <source>
        <dbReference type="ARBA" id="ARBA00022692"/>
    </source>
</evidence>
<evidence type="ECO:0000256" key="1">
    <source>
        <dbReference type="ARBA" id="ARBA00004141"/>
    </source>
</evidence>
<gene>
    <name evidence="10" type="ORF">TPSB3V08_LOCUS7906</name>
</gene>
<dbReference type="InterPro" id="IPR023395">
    <property type="entry name" value="MCP_dom_sf"/>
</dbReference>
<dbReference type="Gene3D" id="1.50.40.10">
    <property type="entry name" value="Mitochondrial carrier domain"/>
    <property type="match status" value="1"/>
</dbReference>
<dbReference type="EMBL" id="OD005369">
    <property type="protein sequence ID" value="CAD7411468.1"/>
    <property type="molecule type" value="Genomic_DNA"/>
</dbReference>
<keyword evidence="7 8" id="KW-0472">Membrane</keyword>
<reference evidence="10" key="1">
    <citation type="submission" date="2020-11" db="EMBL/GenBank/DDBJ databases">
        <authorList>
            <person name="Tran Van P."/>
        </authorList>
    </citation>
    <scope>NUCLEOTIDE SEQUENCE</scope>
</reference>
<sequence>MEWKRGDKQCLGGIAGEDVVARVLQCLCSARQALHWPQRIIDQAAMNVVSLITLAMDWIANIGEIEVLISLSMSEERHLPRWWMGGVAASGAACFTQCLDTVKVINVDDAQMTLAPISFLFLSNVINGAKGRHTGGGVSPSQCPGGGRDLEVHMQTQQDVKLSTYQITRNIIKTEGLIGLNNGLSAAVLRQLTYSTFRFAFYEAAKQHLNPKDGTVPFYQKVVIASIGGTIGGFIGTPADVINVRMQNDIKLPPEKRRNYKHVVDGLWRIHREEGLRGLFSGATMATGRSVLMTIGQLSFYDQIKMFLMSHTSLKDNITTHFTTSVLAGAIATTLTQPIDVIKTRTMNARPGEFKNLWHLILYTGKLGPTAFFKGYVLRFIRLAPHTILTFVFFEQLRLNFGIKVPSHSLS</sequence>
<keyword evidence="6" id="KW-1133">Transmembrane helix</keyword>
<evidence type="ECO:0000256" key="5">
    <source>
        <dbReference type="ARBA" id="ARBA00022737"/>
    </source>
</evidence>
<feature type="repeat" description="Solcar" evidence="8">
    <location>
        <begin position="316"/>
        <end position="400"/>
    </location>
</feature>
<comment type="subcellular location">
    <subcellularLocation>
        <location evidence="1">Membrane</location>
        <topology evidence="1">Multi-pass membrane protein</topology>
    </subcellularLocation>
</comment>
<comment type="similarity">
    <text evidence="2 9">Belongs to the mitochondrial carrier (TC 2.A.29) family.</text>
</comment>
<evidence type="ECO:0000313" key="10">
    <source>
        <dbReference type="EMBL" id="CAD7411468.1"/>
    </source>
</evidence>
<keyword evidence="4 8" id="KW-0812">Transmembrane</keyword>
<evidence type="ECO:0000256" key="3">
    <source>
        <dbReference type="ARBA" id="ARBA00022448"/>
    </source>
</evidence>
<feature type="repeat" description="Solcar" evidence="8">
    <location>
        <begin position="122"/>
        <end position="208"/>
    </location>
</feature>
<dbReference type="PANTHER" id="PTHR45618">
    <property type="entry name" value="MITOCHONDRIAL DICARBOXYLATE CARRIER-RELATED"/>
    <property type="match status" value="1"/>
</dbReference>
<dbReference type="AlphaFoldDB" id="A0A7R9DBB9"/>
<dbReference type="GO" id="GO:0016020">
    <property type="term" value="C:membrane"/>
    <property type="evidence" value="ECO:0007669"/>
    <property type="project" value="UniProtKB-SubCell"/>
</dbReference>
<evidence type="ECO:0000256" key="2">
    <source>
        <dbReference type="ARBA" id="ARBA00006375"/>
    </source>
</evidence>
<dbReference type="SUPFAM" id="SSF103506">
    <property type="entry name" value="Mitochondrial carrier"/>
    <property type="match status" value="1"/>
</dbReference>
<dbReference type="InterPro" id="IPR050391">
    <property type="entry name" value="Mito_Metabolite_Transporter"/>
</dbReference>